<dbReference type="NCBIfam" id="NF002058">
    <property type="entry name" value="PRK00888.1"/>
    <property type="match status" value="1"/>
</dbReference>
<feature type="coiled-coil region" evidence="7">
    <location>
        <begin position="29"/>
        <end position="63"/>
    </location>
</feature>
<protein>
    <recommendedName>
        <fullName evidence="7">Cell division protein FtsB</fullName>
    </recommendedName>
</protein>
<dbReference type="Proteomes" id="UP000588068">
    <property type="component" value="Unassembled WGS sequence"/>
</dbReference>
<feature type="topological domain" description="Periplasmic" evidence="7">
    <location>
        <begin position="22"/>
        <end position="114"/>
    </location>
</feature>
<keyword evidence="1 7" id="KW-1003">Cell membrane</keyword>
<evidence type="ECO:0000313" key="9">
    <source>
        <dbReference type="EMBL" id="MBB6091774.1"/>
    </source>
</evidence>
<comment type="subcellular location">
    <subcellularLocation>
        <location evidence="7">Cell inner membrane</location>
        <topology evidence="7">Single-pass type II membrane protein</topology>
    </subcellularLocation>
    <text evidence="7">Localizes to the division septum.</text>
</comment>
<name>A0A841HGT2_9GAMM</name>
<dbReference type="Pfam" id="PF04977">
    <property type="entry name" value="DivIC"/>
    <property type="match status" value="1"/>
</dbReference>
<keyword evidence="2 7" id="KW-0132">Cell division</keyword>
<evidence type="ECO:0000256" key="4">
    <source>
        <dbReference type="ARBA" id="ARBA00022989"/>
    </source>
</evidence>
<dbReference type="EMBL" id="JACHHZ010000001">
    <property type="protein sequence ID" value="MBB6091774.1"/>
    <property type="molecule type" value="Genomic_DNA"/>
</dbReference>
<dbReference type="AlphaFoldDB" id="A0A841HGT2"/>
<keyword evidence="7" id="KW-0175">Coiled coil</keyword>
<gene>
    <name evidence="7" type="primary">ftsB</name>
    <name evidence="9" type="ORF">HNQ60_000620</name>
</gene>
<evidence type="ECO:0000256" key="5">
    <source>
        <dbReference type="ARBA" id="ARBA00023136"/>
    </source>
</evidence>
<dbReference type="HAMAP" id="MF_00599">
    <property type="entry name" value="FtsB"/>
    <property type="match status" value="1"/>
</dbReference>
<dbReference type="GO" id="GO:0043093">
    <property type="term" value="P:FtsZ-dependent cytokinesis"/>
    <property type="evidence" value="ECO:0007669"/>
    <property type="project" value="UniProtKB-UniRule"/>
</dbReference>
<comment type="similarity">
    <text evidence="7">Belongs to the FtsB family.</text>
</comment>
<feature type="region of interest" description="Disordered" evidence="8">
    <location>
        <begin position="90"/>
        <end position="114"/>
    </location>
</feature>
<dbReference type="InterPro" id="IPR023081">
    <property type="entry name" value="Cell_div_FtsB"/>
</dbReference>
<feature type="topological domain" description="Cytoplasmic" evidence="7">
    <location>
        <begin position="1"/>
        <end position="3"/>
    </location>
</feature>
<evidence type="ECO:0000313" key="10">
    <source>
        <dbReference type="Proteomes" id="UP000588068"/>
    </source>
</evidence>
<evidence type="ECO:0000256" key="7">
    <source>
        <dbReference type="HAMAP-Rule" id="MF_00599"/>
    </source>
</evidence>
<keyword evidence="5 7" id="KW-0472">Membrane</keyword>
<dbReference type="RefSeq" id="WP_184329554.1">
    <property type="nucleotide sequence ID" value="NZ_JACHHZ010000001.1"/>
</dbReference>
<comment type="caution">
    <text evidence="9">The sequence shown here is derived from an EMBL/GenBank/DDBJ whole genome shotgun (WGS) entry which is preliminary data.</text>
</comment>
<keyword evidence="4 7" id="KW-1133">Transmembrane helix</keyword>
<organism evidence="9 10">
    <name type="scientific">Povalibacter uvarum</name>
    <dbReference type="NCBI Taxonomy" id="732238"/>
    <lineage>
        <taxon>Bacteria</taxon>
        <taxon>Pseudomonadati</taxon>
        <taxon>Pseudomonadota</taxon>
        <taxon>Gammaproteobacteria</taxon>
        <taxon>Steroidobacterales</taxon>
        <taxon>Steroidobacteraceae</taxon>
        <taxon>Povalibacter</taxon>
    </lineage>
</organism>
<feature type="compositionally biased region" description="Basic and acidic residues" evidence="8">
    <location>
        <begin position="103"/>
        <end position="114"/>
    </location>
</feature>
<dbReference type="GO" id="GO:0032153">
    <property type="term" value="C:cell division site"/>
    <property type="evidence" value="ECO:0007669"/>
    <property type="project" value="UniProtKB-UniRule"/>
</dbReference>
<evidence type="ECO:0000256" key="2">
    <source>
        <dbReference type="ARBA" id="ARBA00022618"/>
    </source>
</evidence>
<keyword evidence="3 7" id="KW-0812">Transmembrane</keyword>
<reference evidence="9 10" key="1">
    <citation type="submission" date="2020-08" db="EMBL/GenBank/DDBJ databases">
        <title>Genomic Encyclopedia of Type Strains, Phase IV (KMG-IV): sequencing the most valuable type-strain genomes for metagenomic binning, comparative biology and taxonomic classification.</title>
        <authorList>
            <person name="Goeker M."/>
        </authorList>
    </citation>
    <scope>NUCLEOTIDE SEQUENCE [LARGE SCALE GENOMIC DNA]</scope>
    <source>
        <strain evidence="9 10">DSM 26723</strain>
    </source>
</reference>
<evidence type="ECO:0000256" key="8">
    <source>
        <dbReference type="SAM" id="MobiDB-lite"/>
    </source>
</evidence>
<dbReference type="InterPro" id="IPR007060">
    <property type="entry name" value="FtsL/DivIC"/>
</dbReference>
<dbReference type="PANTHER" id="PTHR37485">
    <property type="entry name" value="CELL DIVISION PROTEIN FTSB"/>
    <property type="match status" value="1"/>
</dbReference>
<sequence length="114" mass="12973">MKFLAAGLLALLVLLQYRLWLGDGGMREVATLRKEIEVQQAENDTLRERNRTLAAEVQDLKKGTVAIEERARTDLGMVGQRETFYQVVTPREAPPPAENEEVQEPRVAEARKQR</sequence>
<keyword evidence="10" id="KW-1185">Reference proteome</keyword>
<dbReference type="GO" id="GO:0030428">
    <property type="term" value="C:cell septum"/>
    <property type="evidence" value="ECO:0007669"/>
    <property type="project" value="TreeGrafter"/>
</dbReference>
<evidence type="ECO:0000256" key="1">
    <source>
        <dbReference type="ARBA" id="ARBA00022475"/>
    </source>
</evidence>
<accession>A0A841HGT2</accession>
<keyword evidence="6 7" id="KW-0131">Cell cycle</keyword>
<comment type="subunit">
    <text evidence="7">Part of a complex composed of FtsB, FtsL and FtsQ.</text>
</comment>
<evidence type="ECO:0000256" key="3">
    <source>
        <dbReference type="ARBA" id="ARBA00022692"/>
    </source>
</evidence>
<evidence type="ECO:0000256" key="6">
    <source>
        <dbReference type="ARBA" id="ARBA00023306"/>
    </source>
</evidence>
<keyword evidence="7" id="KW-0997">Cell inner membrane</keyword>
<proteinExistence type="inferred from homology"/>
<dbReference type="GO" id="GO:0005886">
    <property type="term" value="C:plasma membrane"/>
    <property type="evidence" value="ECO:0007669"/>
    <property type="project" value="UniProtKB-SubCell"/>
</dbReference>
<comment type="function">
    <text evidence="7">Essential cell division protein. May link together the upstream cell division proteins, which are predominantly cytoplasmic, with the downstream cell division proteins, which are predominantly periplasmic.</text>
</comment>
<dbReference type="PANTHER" id="PTHR37485:SF1">
    <property type="entry name" value="CELL DIVISION PROTEIN FTSB"/>
    <property type="match status" value="1"/>
</dbReference>